<reference evidence="2 4" key="1">
    <citation type="submission" date="2016-06" db="EMBL/GenBank/DDBJ databases">
        <title>Draft genome sequence of Pseudomonas sp. S1E40, a novel strain antagonistic activity to fungal plant pathogen.</title>
        <authorList>
            <person name="Tambong J.T."/>
            <person name="Tchagang C."/>
            <person name="Xu R."/>
        </authorList>
    </citation>
    <scope>NUCLEOTIDE SEQUENCE [LARGE SCALE GENOMIC DNA]</scope>
    <source>
        <strain evidence="2 4">S1E40</strain>
    </source>
</reference>
<dbReference type="Proteomes" id="UP000240571">
    <property type="component" value="Unassembled WGS sequence"/>
</dbReference>
<dbReference type="PROSITE" id="PS51186">
    <property type="entry name" value="GNAT"/>
    <property type="match status" value="1"/>
</dbReference>
<dbReference type="GO" id="GO:0016747">
    <property type="term" value="F:acyltransferase activity, transferring groups other than amino-acyl groups"/>
    <property type="evidence" value="ECO:0007669"/>
    <property type="project" value="InterPro"/>
</dbReference>
<keyword evidence="4" id="KW-1185">Reference proteome</keyword>
<evidence type="ECO:0000259" key="1">
    <source>
        <dbReference type="PROSITE" id="PS51186"/>
    </source>
</evidence>
<comment type="caution">
    <text evidence="3">The sequence shown here is derived from an EMBL/GenBank/DDBJ whole genome shotgun (WGS) entry which is preliminary data.</text>
</comment>
<evidence type="ECO:0000313" key="5">
    <source>
        <dbReference type="Proteomes" id="UP000240571"/>
    </source>
</evidence>
<dbReference type="OrthoDB" id="5637934at2"/>
<dbReference type="Proteomes" id="UP000095081">
    <property type="component" value="Unassembled WGS sequence"/>
</dbReference>
<keyword evidence="3" id="KW-0808">Transferase</keyword>
<name>A0A2T4FR74_9PSED</name>
<dbReference type="CDD" id="cd04301">
    <property type="entry name" value="NAT_SF"/>
    <property type="match status" value="1"/>
</dbReference>
<gene>
    <name evidence="2" type="ORF">BBG20_00580</name>
    <name evidence="3" type="ORF">C9382_23515</name>
</gene>
<dbReference type="InterPro" id="IPR000182">
    <property type="entry name" value="GNAT_dom"/>
</dbReference>
<feature type="domain" description="N-acetyltransferase" evidence="1">
    <location>
        <begin position="123"/>
        <end position="274"/>
    </location>
</feature>
<proteinExistence type="predicted"/>
<accession>A0A2T4FR74</accession>
<reference evidence="3 5" key="2">
    <citation type="submission" date="2018-03" db="EMBL/GenBank/DDBJ databases">
        <title>Diversity of bacteria associated with corn roots inoculated with woodland soils in Canada, and Description of Pseudomonas aylmerense sp. nov.</title>
        <authorList>
            <person name="Tambong J.T."/>
            <person name="Xu R."/>
            <person name="Tchagang C."/>
        </authorList>
    </citation>
    <scope>NUCLEOTIDE SEQUENCE [LARGE SCALE GENOMIC DNA]</scope>
    <source>
        <strain evidence="3 5">S1E44</strain>
    </source>
</reference>
<organism evidence="3 5">
    <name type="scientific">Pseudomonas aylmerensis</name>
    <dbReference type="NCBI Taxonomy" id="1869229"/>
    <lineage>
        <taxon>Bacteria</taxon>
        <taxon>Pseudomonadati</taxon>
        <taxon>Pseudomonadota</taxon>
        <taxon>Gammaproteobacteria</taxon>
        <taxon>Pseudomonadales</taxon>
        <taxon>Pseudomonadaceae</taxon>
        <taxon>Pseudomonas</taxon>
    </lineage>
</organism>
<evidence type="ECO:0000313" key="4">
    <source>
        <dbReference type="Proteomes" id="UP000095081"/>
    </source>
</evidence>
<protein>
    <submittedName>
        <fullName evidence="2">GNAT family acetyltransferase</fullName>
    </submittedName>
    <submittedName>
        <fullName evidence="3">N-acetyltransferase</fullName>
    </submittedName>
</protein>
<dbReference type="InterPro" id="IPR016181">
    <property type="entry name" value="Acyl_CoA_acyltransferase"/>
</dbReference>
<evidence type="ECO:0000313" key="3">
    <source>
        <dbReference type="EMBL" id="PTC25922.1"/>
    </source>
</evidence>
<dbReference type="EMBL" id="MAUE01000001">
    <property type="protein sequence ID" value="OCW30502.1"/>
    <property type="molecule type" value="Genomic_DNA"/>
</dbReference>
<dbReference type="Pfam" id="PF00583">
    <property type="entry name" value="Acetyltransf_1"/>
    <property type="match status" value="1"/>
</dbReference>
<dbReference type="RefSeq" id="WP_065899435.1">
    <property type="nucleotide sequence ID" value="NZ_MAUE01000001.1"/>
</dbReference>
<dbReference type="AlphaFoldDB" id="A0A2T4FR74"/>
<sequence length="274" mass="30147">MHADVACDLPMLYHRTEDHYFAATCSLHRRHNACINAYLTDEALDPFNLLFIRVGSGPMGDAVAAMLDVIRGTTLDIRVVIHEEKVEGLRDVLTELGFQAAEVTTAMVLEQSHLVPPTSDSAVQISLTQHLDDWAAPLGNAFSMLPEGLARYQARHERALEAGEALYHFTLSSEGQVRSSLTLSMCDGEARLNDVGTLMDSRGRGYATQLIQAALRHATSLGAERCFLEASTQGLPLYRTLRFTRLFDYQSFVRGPLAAPSSEGHFDLPAILES</sequence>
<dbReference type="Gene3D" id="3.40.630.30">
    <property type="match status" value="1"/>
</dbReference>
<dbReference type="SUPFAM" id="SSF55729">
    <property type="entry name" value="Acyl-CoA N-acyltransferases (Nat)"/>
    <property type="match status" value="1"/>
</dbReference>
<evidence type="ECO:0000313" key="2">
    <source>
        <dbReference type="EMBL" id="OCW30502.1"/>
    </source>
</evidence>
<dbReference type="EMBL" id="PYWW01000049">
    <property type="protein sequence ID" value="PTC25922.1"/>
    <property type="molecule type" value="Genomic_DNA"/>
</dbReference>